<proteinExistence type="predicted"/>
<dbReference type="HOGENOM" id="CLU_1473255_0_0_7"/>
<evidence type="ECO:0000313" key="2">
    <source>
        <dbReference type="Proteomes" id="UP000018731"/>
    </source>
</evidence>
<name>V8CA79_9HELI</name>
<evidence type="ECO:0000313" key="1">
    <source>
        <dbReference type="EMBL" id="ETD23920.1"/>
    </source>
</evidence>
<keyword evidence="2" id="KW-1185">Reference proteome</keyword>
<dbReference type="PANTHER" id="PTHR35866">
    <property type="entry name" value="PUTATIVE-RELATED"/>
    <property type="match status" value="1"/>
</dbReference>
<gene>
    <name evidence="1" type="ORF">HMPREF2086_00666</name>
</gene>
<dbReference type="eggNOG" id="COG0727">
    <property type="taxonomic scope" value="Bacteria"/>
</dbReference>
<dbReference type="Proteomes" id="UP000018731">
    <property type="component" value="Unassembled WGS sequence"/>
</dbReference>
<sequence>MTSQSSNPNAKNVGEVREFDFAKAQDFGKNFIKAKKCSQAKIAIKDFSFEFVPSACKECGGKCCVGESGYIFLSLSQAEAIADFLHLSLEDFARKYLIKVGYRFSLIEKRYENGFACVFFDEVKKSCQIYPLRPKQCVDFPFWDKMRGKKCEDLGELFALCRGVRNPANSVDSLIDTKDCAMK</sequence>
<organism evidence="1 2">
    <name type="scientific">Helicobacter macacae MIT 99-5501</name>
    <dbReference type="NCBI Taxonomy" id="1357400"/>
    <lineage>
        <taxon>Bacteria</taxon>
        <taxon>Pseudomonadati</taxon>
        <taxon>Campylobacterota</taxon>
        <taxon>Epsilonproteobacteria</taxon>
        <taxon>Campylobacterales</taxon>
        <taxon>Helicobacteraceae</taxon>
        <taxon>Helicobacter</taxon>
    </lineage>
</organism>
<evidence type="ECO:0008006" key="3">
    <source>
        <dbReference type="Google" id="ProtNLM"/>
    </source>
</evidence>
<dbReference type="EMBL" id="AZJI01000004">
    <property type="protein sequence ID" value="ETD23920.1"/>
    <property type="molecule type" value="Genomic_DNA"/>
</dbReference>
<dbReference type="PANTHER" id="PTHR35866:SF1">
    <property type="entry name" value="YKGJ FAMILY CYSTEINE CLUSTER PROTEIN"/>
    <property type="match status" value="1"/>
</dbReference>
<dbReference type="PATRIC" id="fig|1357400.3.peg.916"/>
<dbReference type="STRING" id="1357400.HMPREF2086_00666"/>
<dbReference type="OrthoDB" id="9810361at2"/>
<reference evidence="1 2" key="1">
    <citation type="journal article" date="2014" name="Genome Announc.">
        <title>Draft genome sequences of six enterohepatic helicobacter species isolated from humans and one from rhesus macaques.</title>
        <authorList>
            <person name="Shen Z."/>
            <person name="Sheh A."/>
            <person name="Young S.K."/>
            <person name="Abouelliel A."/>
            <person name="Ward D.V."/>
            <person name="Earl A.M."/>
            <person name="Fox J.G."/>
        </authorList>
    </citation>
    <scope>NUCLEOTIDE SEQUENCE [LARGE SCALE GENOMIC DNA]</scope>
    <source>
        <strain evidence="1 2">MIT 99-5501</strain>
    </source>
</reference>
<dbReference type="Pfam" id="PF03692">
    <property type="entry name" value="CxxCxxCC"/>
    <property type="match status" value="1"/>
</dbReference>
<dbReference type="AlphaFoldDB" id="V8CA79"/>
<dbReference type="InterPro" id="IPR005358">
    <property type="entry name" value="Puta_zinc/iron-chelating_dom"/>
</dbReference>
<comment type="caution">
    <text evidence="1">The sequence shown here is derived from an EMBL/GenBank/DDBJ whole genome shotgun (WGS) entry which is preliminary data.</text>
</comment>
<protein>
    <recommendedName>
        <fullName evidence="3">YkgJ family cysteine cluster protein</fullName>
    </recommendedName>
</protein>
<accession>V8CA79</accession>